<proteinExistence type="predicted"/>
<protein>
    <submittedName>
        <fullName evidence="1">Uncharacterized protein</fullName>
    </submittedName>
</protein>
<organism evidence="1 2">
    <name type="scientific">Saguinus oedipus</name>
    <name type="common">Cotton-top tamarin</name>
    <name type="synonym">Oedipomidas oedipus</name>
    <dbReference type="NCBI Taxonomy" id="9490"/>
    <lineage>
        <taxon>Eukaryota</taxon>
        <taxon>Metazoa</taxon>
        <taxon>Chordata</taxon>
        <taxon>Craniata</taxon>
        <taxon>Vertebrata</taxon>
        <taxon>Euteleostomi</taxon>
        <taxon>Mammalia</taxon>
        <taxon>Eutheria</taxon>
        <taxon>Euarchontoglires</taxon>
        <taxon>Primates</taxon>
        <taxon>Haplorrhini</taxon>
        <taxon>Platyrrhini</taxon>
        <taxon>Cebidae</taxon>
        <taxon>Callitrichinae</taxon>
        <taxon>Saguinus</taxon>
    </lineage>
</organism>
<reference evidence="1 2" key="1">
    <citation type="submission" date="2023-05" db="EMBL/GenBank/DDBJ databases">
        <title>B98-5 Cell Line De Novo Hybrid Assembly: An Optical Mapping Approach.</title>
        <authorList>
            <person name="Kananen K."/>
            <person name="Auerbach J.A."/>
            <person name="Kautto E."/>
            <person name="Blachly J.S."/>
        </authorList>
    </citation>
    <scope>NUCLEOTIDE SEQUENCE [LARGE SCALE GENOMIC DNA]</scope>
    <source>
        <strain evidence="1">B95-8</strain>
        <tissue evidence="1">Cell line</tissue>
    </source>
</reference>
<name>A0ABQ9WD04_SAGOE</name>
<evidence type="ECO:0000313" key="1">
    <source>
        <dbReference type="EMBL" id="KAK2119534.1"/>
    </source>
</evidence>
<gene>
    <name evidence="1" type="ORF">P7K49_000920</name>
</gene>
<evidence type="ECO:0000313" key="2">
    <source>
        <dbReference type="Proteomes" id="UP001266305"/>
    </source>
</evidence>
<accession>A0ABQ9WD04</accession>
<comment type="caution">
    <text evidence="1">The sequence shown here is derived from an EMBL/GenBank/DDBJ whole genome shotgun (WGS) entry which is preliminary data.</text>
</comment>
<dbReference type="Proteomes" id="UP001266305">
    <property type="component" value="Unassembled WGS sequence"/>
</dbReference>
<keyword evidence="2" id="KW-1185">Reference proteome</keyword>
<sequence>MSCLLTLFCAAVWWPWLLLGLLGLNSQSTILYFLTAGVYRIPDAFQLYRVSEDGTLAVHPGMDLVYTSVFPFMVPFLLDQCCGLPICKLKNSNKFAWVFVQLSEN</sequence>
<dbReference type="EMBL" id="JASSZA010000001">
    <property type="protein sequence ID" value="KAK2119534.1"/>
    <property type="molecule type" value="Genomic_DNA"/>
</dbReference>